<accession>A0A6A5KLX9</accession>
<evidence type="ECO:0000313" key="3">
    <source>
        <dbReference type="Proteomes" id="UP000800040"/>
    </source>
</evidence>
<dbReference type="OrthoDB" id="3676375at2759"/>
<sequence>MNSTPSTTPLSSSTLELIASRAEKRKPRENTRFPPAGFGSRLAAARNLAHTEVPHALPREEMRLPVDTVISGVANSVRPPASTPAGLPRHGWEKGSYRSPFDYNIPRHTVGGKSIPARHSPFFAGFGDSSHTFPTTDRHRVSPANEELDEPAPRRNRAVTPAPEAKERLLLLDPLRVIRNSTTALRADDRTMLHEFIDSYMADSLHTVIERDATIPAIIYKSSIPMTDENWRKYNQLVAVFENARGMHEMIAKGSTDFDKYTYIVDSVHAREEHTEGWRVLADAVERGRDTQALLQELVQIWRGMWTEDGSGYTSSLKD</sequence>
<dbReference type="AlphaFoldDB" id="A0A6A5KLX9"/>
<dbReference type="EMBL" id="ML975269">
    <property type="protein sequence ID" value="KAF1836772.1"/>
    <property type="molecule type" value="Genomic_DNA"/>
</dbReference>
<proteinExistence type="predicted"/>
<keyword evidence="3" id="KW-1185">Reference proteome</keyword>
<feature type="region of interest" description="Disordered" evidence="1">
    <location>
        <begin position="127"/>
        <end position="161"/>
    </location>
</feature>
<dbReference type="Proteomes" id="UP000800040">
    <property type="component" value="Unassembled WGS sequence"/>
</dbReference>
<feature type="region of interest" description="Disordered" evidence="1">
    <location>
        <begin position="1"/>
        <end position="38"/>
    </location>
</feature>
<feature type="compositionally biased region" description="Low complexity" evidence="1">
    <location>
        <begin position="1"/>
        <end position="15"/>
    </location>
</feature>
<evidence type="ECO:0000313" key="2">
    <source>
        <dbReference type="EMBL" id="KAF1836772.1"/>
    </source>
</evidence>
<protein>
    <submittedName>
        <fullName evidence="2">Uncharacterized protein</fullName>
    </submittedName>
</protein>
<organism evidence="2 3">
    <name type="scientific">Decorospora gaudefroyi</name>
    <dbReference type="NCBI Taxonomy" id="184978"/>
    <lineage>
        <taxon>Eukaryota</taxon>
        <taxon>Fungi</taxon>
        <taxon>Dikarya</taxon>
        <taxon>Ascomycota</taxon>
        <taxon>Pezizomycotina</taxon>
        <taxon>Dothideomycetes</taxon>
        <taxon>Pleosporomycetidae</taxon>
        <taxon>Pleosporales</taxon>
        <taxon>Pleosporineae</taxon>
        <taxon>Pleosporaceae</taxon>
        <taxon>Decorospora</taxon>
    </lineage>
</organism>
<reference evidence="2" key="1">
    <citation type="submission" date="2020-01" db="EMBL/GenBank/DDBJ databases">
        <authorList>
            <consortium name="DOE Joint Genome Institute"/>
            <person name="Haridas S."/>
            <person name="Albert R."/>
            <person name="Binder M."/>
            <person name="Bloem J."/>
            <person name="Labutti K."/>
            <person name="Salamov A."/>
            <person name="Andreopoulos B."/>
            <person name="Baker S.E."/>
            <person name="Barry K."/>
            <person name="Bills G."/>
            <person name="Bluhm B.H."/>
            <person name="Cannon C."/>
            <person name="Castanera R."/>
            <person name="Culley D.E."/>
            <person name="Daum C."/>
            <person name="Ezra D."/>
            <person name="Gonzalez J.B."/>
            <person name="Henrissat B."/>
            <person name="Kuo A."/>
            <person name="Liang C."/>
            <person name="Lipzen A."/>
            <person name="Lutzoni F."/>
            <person name="Magnuson J."/>
            <person name="Mondo S."/>
            <person name="Nolan M."/>
            <person name="Ohm R."/>
            <person name="Pangilinan J."/>
            <person name="Park H.-J."/>
            <person name="Ramirez L."/>
            <person name="Alfaro M."/>
            <person name="Sun H."/>
            <person name="Tritt A."/>
            <person name="Yoshinaga Y."/>
            <person name="Zwiers L.-H."/>
            <person name="Turgeon B.G."/>
            <person name="Goodwin S.B."/>
            <person name="Spatafora J.W."/>
            <person name="Crous P.W."/>
            <person name="Grigoriev I.V."/>
        </authorList>
    </citation>
    <scope>NUCLEOTIDE SEQUENCE</scope>
    <source>
        <strain evidence="2">P77</strain>
    </source>
</reference>
<gene>
    <name evidence="2" type="ORF">BDW02DRAFT_614463</name>
</gene>
<evidence type="ECO:0000256" key="1">
    <source>
        <dbReference type="SAM" id="MobiDB-lite"/>
    </source>
</evidence>
<name>A0A6A5KLX9_9PLEO</name>